<dbReference type="SUPFAM" id="SSF52507">
    <property type="entry name" value="Homo-oligomeric flavin-containing Cys decarboxylases, HFCD"/>
    <property type="match status" value="1"/>
</dbReference>
<gene>
    <name evidence="2" type="ORF">MNBD_ACTINO02-1332</name>
</gene>
<organism evidence="2">
    <name type="scientific">hydrothermal vent metagenome</name>
    <dbReference type="NCBI Taxonomy" id="652676"/>
    <lineage>
        <taxon>unclassified sequences</taxon>
        <taxon>metagenomes</taxon>
        <taxon>ecological metagenomes</taxon>
    </lineage>
</organism>
<dbReference type="GO" id="GO:0003824">
    <property type="term" value="F:catalytic activity"/>
    <property type="evidence" value="ECO:0007669"/>
    <property type="project" value="InterPro"/>
</dbReference>
<sequence>MLQQRRIVVAVTGGVAAFKAAYLVRRLIEQGAEVRTVMTRTATQFIGPATLAALSGHAPVTSLFGDDSVS</sequence>
<evidence type="ECO:0000259" key="1">
    <source>
        <dbReference type="Pfam" id="PF02441"/>
    </source>
</evidence>
<feature type="non-terminal residue" evidence="2">
    <location>
        <position position="70"/>
    </location>
</feature>
<name>A0A3B0RV51_9ZZZZ</name>
<protein>
    <recommendedName>
        <fullName evidence="1">Flavoprotein domain-containing protein</fullName>
    </recommendedName>
</protein>
<dbReference type="Gene3D" id="3.40.50.1950">
    <property type="entry name" value="Flavin prenyltransferase-like"/>
    <property type="match status" value="1"/>
</dbReference>
<dbReference type="EMBL" id="UOEK01000091">
    <property type="protein sequence ID" value="VAV96107.1"/>
    <property type="molecule type" value="Genomic_DNA"/>
</dbReference>
<proteinExistence type="predicted"/>
<dbReference type="InterPro" id="IPR036551">
    <property type="entry name" value="Flavin_trans-like"/>
</dbReference>
<accession>A0A3B0RV51</accession>
<dbReference type="AlphaFoldDB" id="A0A3B0RV51"/>
<dbReference type="Pfam" id="PF02441">
    <property type="entry name" value="Flavoprotein"/>
    <property type="match status" value="1"/>
</dbReference>
<feature type="domain" description="Flavoprotein" evidence="1">
    <location>
        <begin position="6"/>
        <end position="49"/>
    </location>
</feature>
<dbReference type="InterPro" id="IPR003382">
    <property type="entry name" value="Flavoprotein"/>
</dbReference>
<evidence type="ECO:0000313" key="2">
    <source>
        <dbReference type="EMBL" id="VAV96107.1"/>
    </source>
</evidence>
<reference evidence="2" key="1">
    <citation type="submission" date="2018-06" db="EMBL/GenBank/DDBJ databases">
        <authorList>
            <person name="Zhirakovskaya E."/>
        </authorList>
    </citation>
    <scope>NUCLEOTIDE SEQUENCE</scope>
</reference>